<dbReference type="EMBL" id="FRDA01000009">
    <property type="protein sequence ID" value="SHN14564.1"/>
    <property type="molecule type" value="Genomic_DNA"/>
</dbReference>
<dbReference type="Pfam" id="PF01396">
    <property type="entry name" value="Zn_ribbon_Top1"/>
    <property type="match status" value="1"/>
</dbReference>
<evidence type="ECO:0000256" key="12">
    <source>
        <dbReference type="ARBA" id="ARBA00030003"/>
    </source>
</evidence>
<dbReference type="GO" id="GO:0006265">
    <property type="term" value="P:DNA topological change"/>
    <property type="evidence" value="ECO:0007669"/>
    <property type="project" value="InterPro"/>
</dbReference>
<evidence type="ECO:0000256" key="13">
    <source>
        <dbReference type="ARBA" id="ARBA00031985"/>
    </source>
</evidence>
<dbReference type="GO" id="GO:0003917">
    <property type="term" value="F:DNA topoisomerase type I (single strand cut, ATP-independent) activity"/>
    <property type="evidence" value="ECO:0007669"/>
    <property type="project" value="UniProtKB-EC"/>
</dbReference>
<dbReference type="SMART" id="SM00437">
    <property type="entry name" value="TOP1Ac"/>
    <property type="match status" value="1"/>
</dbReference>
<dbReference type="CDD" id="cd00186">
    <property type="entry name" value="TOP1Ac"/>
    <property type="match status" value="1"/>
</dbReference>
<comment type="catalytic activity">
    <reaction evidence="1">
        <text>ATP-independent breakage of single-stranded DNA, followed by passage and rejoining.</text>
        <dbReference type="EC" id="5.6.2.1"/>
    </reaction>
</comment>
<name>A0A1M7PDK4_9PSED</name>
<dbReference type="SMART" id="SM00436">
    <property type="entry name" value="TOP1Bc"/>
    <property type="match status" value="1"/>
</dbReference>
<dbReference type="OrthoDB" id="9803554at2"/>
<dbReference type="PROSITE" id="PS00396">
    <property type="entry name" value="TOPO_IA_1"/>
    <property type="match status" value="1"/>
</dbReference>
<evidence type="ECO:0000256" key="4">
    <source>
        <dbReference type="ARBA" id="ARBA00022723"/>
    </source>
</evidence>
<dbReference type="RefSeq" id="WP_073168915.1">
    <property type="nucleotide sequence ID" value="NZ_FRDA01000009.1"/>
</dbReference>
<dbReference type="Gene3D" id="3.30.65.10">
    <property type="entry name" value="Bacterial Topoisomerase I, domain 1"/>
    <property type="match status" value="1"/>
</dbReference>
<proteinExistence type="inferred from homology"/>
<dbReference type="EC" id="5.6.2.1" evidence="3"/>
<sequence length="677" mass="74087">MRLYLCEKPSQGKDIAAVLGAKTRGDGCIKGNGVAVTWGIGHLLETAPPDAYGEHLKNWSLDTLPILPGQWKVIVKSKTASQFKIVKQLLKQATELVIATDADREGEMIARELIDYCGYRGPIQRLWLSALNEASIRQALGSVKQGSETYPLYLSALARSRADWLIGMNFSRLFTLLGRQAGYTGVLSVGRVQTPTLRLVVDRDREISNFMPKPFWSLEVQLWTAGHSFMAKWVADESVVDEEGRCLDQRAAAAALATLKNSQIAIATSVDTKREKDAAPLPFDLSTLQEVCSAKFGMGVQETLDVAQSLYETHKATTYPRTDCGYLPESMLDEVPMVLDALNRTDPAIGKTLHLIDPEQRSRAWNDKKITGPHHGIIPTLEPANLATMSEKERKVYELIRAHFLAQFLPTHEYDRTVVTFECNAVSLHAVGKRIVVPGWKILFSTSPEDDVEVESDASGGRSQTLPMLQNGARCDIQDLQLKALKTEPPKHYTEGTLIKAMKTIAKLVKDPRLAQKLKETTGIGTEATRAATIQGLIDRGSLTKKGKALRATEAAFSLIDAVPPAVADPGTTAIWEQALTMIEQGTLTLDDFIAKQSSWITRLVDQYKGTTLSIKVPEGPKCPLCKAQTSQRKGSSGVFWACSRYPECKGTVNIGTGKKKSAGKSAKPPAATVKSS</sequence>
<dbReference type="Pfam" id="PF01751">
    <property type="entry name" value="Toprim"/>
    <property type="match status" value="1"/>
</dbReference>
<evidence type="ECO:0000256" key="7">
    <source>
        <dbReference type="ARBA" id="ARBA00022833"/>
    </source>
</evidence>
<dbReference type="InterPro" id="IPR013825">
    <property type="entry name" value="Topo_IA_cen_sub2"/>
</dbReference>
<evidence type="ECO:0000313" key="19">
    <source>
        <dbReference type="EMBL" id="SHN14564.1"/>
    </source>
</evidence>
<evidence type="ECO:0000256" key="15">
    <source>
        <dbReference type="ARBA" id="ARBA00032877"/>
    </source>
</evidence>
<dbReference type="InterPro" id="IPR013498">
    <property type="entry name" value="Topo_IA_Znf"/>
</dbReference>
<dbReference type="Gene3D" id="3.40.50.140">
    <property type="match status" value="1"/>
</dbReference>
<dbReference type="InterPro" id="IPR006171">
    <property type="entry name" value="TOPRIM_dom"/>
</dbReference>
<evidence type="ECO:0000256" key="5">
    <source>
        <dbReference type="ARBA" id="ARBA00022737"/>
    </source>
</evidence>
<dbReference type="InterPro" id="IPR013826">
    <property type="entry name" value="Topo_IA_cen_sub3"/>
</dbReference>
<dbReference type="InterPro" id="IPR013824">
    <property type="entry name" value="Topo_IA_cen_sub1"/>
</dbReference>
<feature type="compositionally biased region" description="Low complexity" evidence="16">
    <location>
        <begin position="664"/>
        <end position="677"/>
    </location>
</feature>
<dbReference type="GO" id="GO:0008270">
    <property type="term" value="F:zinc ion binding"/>
    <property type="evidence" value="ECO:0007669"/>
    <property type="project" value="UniProtKB-KW"/>
</dbReference>
<dbReference type="Gene3D" id="1.10.290.10">
    <property type="entry name" value="Topoisomerase I, domain 4"/>
    <property type="match status" value="1"/>
</dbReference>
<dbReference type="GO" id="GO:0043597">
    <property type="term" value="C:cytoplasmic replication fork"/>
    <property type="evidence" value="ECO:0007669"/>
    <property type="project" value="TreeGrafter"/>
</dbReference>
<dbReference type="InterPro" id="IPR034144">
    <property type="entry name" value="TOPRIM_TopoIII"/>
</dbReference>
<dbReference type="SUPFAM" id="SSF56712">
    <property type="entry name" value="Prokaryotic type I DNA topoisomerase"/>
    <property type="match status" value="1"/>
</dbReference>
<evidence type="ECO:0000259" key="17">
    <source>
        <dbReference type="PROSITE" id="PS50880"/>
    </source>
</evidence>
<dbReference type="GO" id="GO:0003677">
    <property type="term" value="F:DNA binding"/>
    <property type="evidence" value="ECO:0007669"/>
    <property type="project" value="UniProtKB-KW"/>
</dbReference>
<dbReference type="GO" id="GO:0006281">
    <property type="term" value="P:DNA repair"/>
    <property type="evidence" value="ECO:0007669"/>
    <property type="project" value="TreeGrafter"/>
</dbReference>
<keyword evidence="6" id="KW-0863">Zinc-finger</keyword>
<evidence type="ECO:0000256" key="14">
    <source>
        <dbReference type="ARBA" id="ARBA00032235"/>
    </source>
</evidence>
<accession>A0A1M7PDK4</accession>
<evidence type="ECO:0000313" key="20">
    <source>
        <dbReference type="Proteomes" id="UP000183983"/>
    </source>
</evidence>
<dbReference type="PROSITE" id="PS50880">
    <property type="entry name" value="TOPRIM"/>
    <property type="match status" value="1"/>
</dbReference>
<dbReference type="Proteomes" id="UP000183983">
    <property type="component" value="Unassembled WGS sequence"/>
</dbReference>
<reference evidence="19 20" key="1">
    <citation type="submission" date="2016-11" db="EMBL/GenBank/DDBJ databases">
        <authorList>
            <person name="Jaros S."/>
            <person name="Januszkiewicz K."/>
            <person name="Wedrychowicz H."/>
        </authorList>
    </citation>
    <scope>NUCLEOTIDE SEQUENCE [LARGE SCALE GENOMIC DNA]</scope>
    <source>
        <strain evidence="19 20">LMG 26898</strain>
    </source>
</reference>
<gene>
    <name evidence="19" type="ORF">SAMN05216593_109217</name>
</gene>
<dbReference type="Gene3D" id="1.10.460.10">
    <property type="entry name" value="Topoisomerase I, domain 2"/>
    <property type="match status" value="1"/>
</dbReference>
<evidence type="ECO:0000256" key="1">
    <source>
        <dbReference type="ARBA" id="ARBA00000213"/>
    </source>
</evidence>
<evidence type="ECO:0000256" key="8">
    <source>
        <dbReference type="ARBA" id="ARBA00022842"/>
    </source>
</evidence>
<evidence type="ECO:0000256" key="6">
    <source>
        <dbReference type="ARBA" id="ARBA00022771"/>
    </source>
</evidence>
<keyword evidence="8" id="KW-0460">Magnesium</keyword>
<dbReference type="PANTHER" id="PTHR11390:SF21">
    <property type="entry name" value="DNA TOPOISOMERASE 3-ALPHA"/>
    <property type="match status" value="1"/>
</dbReference>
<organism evidence="19 20">
    <name type="scientific">Pseudomonas asturiensis</name>
    <dbReference type="NCBI Taxonomy" id="1190415"/>
    <lineage>
        <taxon>Bacteria</taxon>
        <taxon>Pseudomonadati</taxon>
        <taxon>Pseudomonadota</taxon>
        <taxon>Gammaproteobacteria</taxon>
        <taxon>Pseudomonadales</taxon>
        <taxon>Pseudomonadaceae</taxon>
        <taxon>Pseudomonas</taxon>
    </lineage>
</organism>
<dbReference type="AlphaFoldDB" id="A0A1M7PDK4"/>
<dbReference type="InterPro" id="IPR003602">
    <property type="entry name" value="Topo_IA_DNA-bd_dom"/>
</dbReference>
<dbReference type="PROSITE" id="PS52039">
    <property type="entry name" value="TOPO_IA_2"/>
    <property type="match status" value="1"/>
</dbReference>
<evidence type="ECO:0000256" key="11">
    <source>
        <dbReference type="ARBA" id="ARBA00023235"/>
    </source>
</evidence>
<dbReference type="InterPro" id="IPR003601">
    <property type="entry name" value="Topo_IA_2"/>
</dbReference>
<evidence type="ECO:0000256" key="9">
    <source>
        <dbReference type="ARBA" id="ARBA00023029"/>
    </source>
</evidence>
<keyword evidence="4" id="KW-0479">Metal-binding</keyword>
<keyword evidence="10" id="KW-0238">DNA-binding</keyword>
<dbReference type="GO" id="GO:0006310">
    <property type="term" value="P:DNA recombination"/>
    <property type="evidence" value="ECO:0007669"/>
    <property type="project" value="TreeGrafter"/>
</dbReference>
<keyword evidence="11 19" id="KW-0413">Isomerase</keyword>
<keyword evidence="5" id="KW-0677">Repeat</keyword>
<dbReference type="PANTHER" id="PTHR11390">
    <property type="entry name" value="PROKARYOTIC DNA TOPOISOMERASE"/>
    <property type="match status" value="1"/>
</dbReference>
<dbReference type="FunFam" id="1.10.290.10:FF:000004">
    <property type="entry name" value="DNA topoisomerase 3"/>
    <property type="match status" value="1"/>
</dbReference>
<evidence type="ECO:0000256" key="16">
    <source>
        <dbReference type="SAM" id="MobiDB-lite"/>
    </source>
</evidence>
<dbReference type="InterPro" id="IPR023405">
    <property type="entry name" value="Topo_IA_core_domain"/>
</dbReference>
<dbReference type="Pfam" id="PF01131">
    <property type="entry name" value="Topoisom_bac"/>
    <property type="match status" value="1"/>
</dbReference>
<dbReference type="STRING" id="1190415.SAMN05216593_109217"/>
<dbReference type="SUPFAM" id="SSF57783">
    <property type="entry name" value="Zinc beta-ribbon"/>
    <property type="match status" value="1"/>
</dbReference>
<dbReference type="InterPro" id="IPR005738">
    <property type="entry name" value="TopoIII"/>
</dbReference>
<dbReference type="Gene3D" id="2.70.20.10">
    <property type="entry name" value="Topoisomerase I, domain 3"/>
    <property type="match status" value="1"/>
</dbReference>
<evidence type="ECO:0000256" key="2">
    <source>
        <dbReference type="ARBA" id="ARBA00009446"/>
    </source>
</evidence>
<protein>
    <recommendedName>
        <fullName evidence="3">DNA topoisomerase</fullName>
        <ecNumber evidence="3">5.6.2.1</ecNumber>
    </recommendedName>
    <alternativeName>
        <fullName evidence="15">Omega-protein</fullName>
    </alternativeName>
    <alternativeName>
        <fullName evidence="14">Relaxing enzyme</fullName>
    </alternativeName>
    <alternativeName>
        <fullName evidence="12">Swivelase</fullName>
    </alternativeName>
    <alternativeName>
        <fullName evidence="13">Untwisting enzyme</fullName>
    </alternativeName>
</protein>
<dbReference type="FunFam" id="3.40.50.140:FF:000004">
    <property type="entry name" value="DNA topoisomerase 3"/>
    <property type="match status" value="1"/>
</dbReference>
<evidence type="ECO:0000256" key="3">
    <source>
        <dbReference type="ARBA" id="ARBA00012891"/>
    </source>
</evidence>
<dbReference type="PRINTS" id="PR00417">
    <property type="entry name" value="PRTPISMRASEI"/>
</dbReference>
<keyword evidence="7" id="KW-0862">Zinc</keyword>
<dbReference type="InterPro" id="IPR013497">
    <property type="entry name" value="Topo_IA_cen"/>
</dbReference>
<comment type="similarity">
    <text evidence="2">Belongs to the type IA topoisomerase family.</text>
</comment>
<feature type="region of interest" description="Disordered" evidence="16">
    <location>
        <begin position="654"/>
        <end position="677"/>
    </location>
</feature>
<dbReference type="CDD" id="cd03362">
    <property type="entry name" value="TOPRIM_TopoIA_TopoIII"/>
    <property type="match status" value="1"/>
</dbReference>
<dbReference type="InterPro" id="IPR023406">
    <property type="entry name" value="Topo_IA_AS"/>
</dbReference>
<dbReference type="NCBIfam" id="NF005829">
    <property type="entry name" value="PRK07726.1"/>
    <property type="match status" value="1"/>
</dbReference>
<keyword evidence="9" id="KW-0799">Topoisomerase</keyword>
<feature type="domain" description="Toprim" evidence="17">
    <location>
        <begin position="1"/>
        <end position="132"/>
    </location>
</feature>
<dbReference type="NCBIfam" id="TIGR01056">
    <property type="entry name" value="topB"/>
    <property type="match status" value="1"/>
</dbReference>
<dbReference type="InterPro" id="IPR000380">
    <property type="entry name" value="Topo_IA"/>
</dbReference>
<dbReference type="SMART" id="SM00493">
    <property type="entry name" value="TOPRIM"/>
    <property type="match status" value="1"/>
</dbReference>
<evidence type="ECO:0000259" key="18">
    <source>
        <dbReference type="PROSITE" id="PS52039"/>
    </source>
</evidence>
<feature type="domain" description="Topo IA-type catalytic" evidence="18">
    <location>
        <begin position="149"/>
        <end position="605"/>
    </location>
</feature>
<evidence type="ECO:0000256" key="10">
    <source>
        <dbReference type="ARBA" id="ARBA00023125"/>
    </source>
</evidence>